<name>A0A841KYN3_9FIRM</name>
<protein>
    <submittedName>
        <fullName evidence="1">CRISPR/Cas system Type II protein with McrA/HNH and RuvC-like nuclease domain</fullName>
    </submittedName>
</protein>
<comment type="caution">
    <text evidence="1">The sequence shown here is derived from an EMBL/GenBank/DDBJ whole genome shotgun (WGS) entry which is preliminary data.</text>
</comment>
<accession>A0A841KYN3</accession>
<dbReference type="EMBL" id="JACHEN010000023">
    <property type="protein sequence ID" value="MBB6217428.1"/>
    <property type="molecule type" value="Genomic_DNA"/>
</dbReference>
<dbReference type="Proteomes" id="UP000579281">
    <property type="component" value="Unassembled WGS sequence"/>
</dbReference>
<evidence type="ECO:0000313" key="1">
    <source>
        <dbReference type="EMBL" id="MBB6217428.1"/>
    </source>
</evidence>
<organism evidence="1 2">
    <name type="scientific">Anaerosolibacter carboniphilus</name>
    <dbReference type="NCBI Taxonomy" id="1417629"/>
    <lineage>
        <taxon>Bacteria</taxon>
        <taxon>Bacillati</taxon>
        <taxon>Bacillota</taxon>
        <taxon>Clostridia</taxon>
        <taxon>Peptostreptococcales</taxon>
        <taxon>Thermotaleaceae</taxon>
        <taxon>Anaerosolibacter</taxon>
    </lineage>
</organism>
<keyword evidence="2" id="KW-1185">Reference proteome</keyword>
<sequence>MGITKMQADLYCGNCEKNTLHEVTYLGENIEKITCMDCEAYLEISEKLAYTNYAAEMFTRIATKPVRMTKEINDDLSKFLYSIPFRVVTKPYRMIREFKQFKKL</sequence>
<proteinExistence type="predicted"/>
<reference evidence="1 2" key="1">
    <citation type="submission" date="2020-08" db="EMBL/GenBank/DDBJ databases">
        <title>Genomic Encyclopedia of Type Strains, Phase IV (KMG-IV): sequencing the most valuable type-strain genomes for metagenomic binning, comparative biology and taxonomic classification.</title>
        <authorList>
            <person name="Goeker M."/>
        </authorList>
    </citation>
    <scope>NUCLEOTIDE SEQUENCE [LARGE SCALE GENOMIC DNA]</scope>
    <source>
        <strain evidence="1 2">DSM 103526</strain>
    </source>
</reference>
<evidence type="ECO:0000313" key="2">
    <source>
        <dbReference type="Proteomes" id="UP000579281"/>
    </source>
</evidence>
<gene>
    <name evidence="1" type="ORF">HNQ80_003547</name>
</gene>
<dbReference type="AlphaFoldDB" id="A0A841KYN3"/>
<dbReference type="RefSeq" id="WP_184311926.1">
    <property type="nucleotide sequence ID" value="NZ_JACHEN010000023.1"/>
</dbReference>